<dbReference type="EMBL" id="AKKV01000019">
    <property type="protein sequence ID" value="EIT87083.1"/>
    <property type="molecule type" value="Genomic_DNA"/>
</dbReference>
<reference evidence="1 2" key="1">
    <citation type="journal article" date="2012" name="J. Bacteriol.">
        <title>Genome of Bacillus macauensis ZFHKF-1, a Long-Chain-Forming Bacterium.</title>
        <authorList>
            <person name="Cai L."/>
            <person name="Zhang T."/>
        </authorList>
    </citation>
    <scope>NUCLEOTIDE SEQUENCE [LARGE SCALE GENOMIC DNA]</scope>
    <source>
        <strain evidence="1 2">ZFHKF-1</strain>
    </source>
</reference>
<dbReference type="AlphaFoldDB" id="I8UJU0"/>
<dbReference type="STRING" id="1196324.A374_02479"/>
<evidence type="ECO:0000313" key="1">
    <source>
        <dbReference type="EMBL" id="EIT87083.1"/>
    </source>
</evidence>
<evidence type="ECO:0000313" key="2">
    <source>
        <dbReference type="Proteomes" id="UP000004080"/>
    </source>
</evidence>
<dbReference type="Proteomes" id="UP000004080">
    <property type="component" value="Unassembled WGS sequence"/>
</dbReference>
<dbReference type="RefSeq" id="WP_007200595.1">
    <property type="nucleotide sequence ID" value="NZ_AKKV01000019.1"/>
</dbReference>
<dbReference type="Gene3D" id="3.40.1440.10">
    <property type="entry name" value="GIY-YIG endonuclease"/>
    <property type="match status" value="1"/>
</dbReference>
<accession>I8UJU0</accession>
<proteinExistence type="predicted"/>
<dbReference type="eggNOG" id="COG3860">
    <property type="taxonomic scope" value="Bacteria"/>
</dbReference>
<comment type="caution">
    <text evidence="1">The sequence shown here is derived from an EMBL/GenBank/DDBJ whole genome shotgun (WGS) entry which is preliminary data.</text>
</comment>
<dbReference type="PATRIC" id="fig|1196324.3.peg.497"/>
<dbReference type="InterPro" id="IPR035901">
    <property type="entry name" value="GIY-YIG_endonuc_sf"/>
</dbReference>
<dbReference type="CDD" id="cd10451">
    <property type="entry name" value="GIY-YIG_LuxR_like"/>
    <property type="match status" value="1"/>
</dbReference>
<name>I8UJU0_9BACL</name>
<gene>
    <name evidence="1" type="ORF">A374_02479</name>
</gene>
<keyword evidence="2" id="KW-1185">Reference proteome</keyword>
<organism evidence="1 2">
    <name type="scientific">Fictibacillus macauensis ZFHKF-1</name>
    <dbReference type="NCBI Taxonomy" id="1196324"/>
    <lineage>
        <taxon>Bacteria</taxon>
        <taxon>Bacillati</taxon>
        <taxon>Bacillota</taxon>
        <taxon>Bacilli</taxon>
        <taxon>Bacillales</taxon>
        <taxon>Fictibacillaceae</taxon>
        <taxon>Fictibacillus</taxon>
    </lineage>
</organism>
<sequence length="117" mass="13781">MDPKKERKQLFKEMEVERGVYTIKNKQNGKVLVVATRNFKTMNGKRFELENGSSTHKDLQHDWQTYGKEAFAFDICEKLPNNTDAAFNEKKALRALEEKWLEKLQPYGERGYHKALE</sequence>
<protein>
    <submittedName>
        <fullName evidence="1">Uncharacterized protein</fullName>
    </submittedName>
</protein>